<dbReference type="Proteomes" id="UP000279236">
    <property type="component" value="Unassembled WGS sequence"/>
</dbReference>
<dbReference type="GO" id="GO:0003939">
    <property type="term" value="F:L-iditol 2-dehydrogenase (NAD+) activity"/>
    <property type="evidence" value="ECO:0007669"/>
    <property type="project" value="TreeGrafter"/>
</dbReference>
<dbReference type="STRING" id="105984.A0A427XLK6"/>
<dbReference type="FunFam" id="3.40.50.720:FF:000068">
    <property type="entry name" value="Sorbitol dehydrogenase"/>
    <property type="match status" value="1"/>
</dbReference>
<dbReference type="SUPFAM" id="SSF50129">
    <property type="entry name" value="GroES-like"/>
    <property type="match status" value="1"/>
</dbReference>
<dbReference type="CDD" id="cd05285">
    <property type="entry name" value="sorbitol_DH"/>
    <property type="match status" value="1"/>
</dbReference>
<dbReference type="GeneID" id="39593888"/>
<dbReference type="SUPFAM" id="SSF51735">
    <property type="entry name" value="NAD(P)-binding Rossmann-fold domains"/>
    <property type="match status" value="1"/>
</dbReference>
<accession>A0A427XLK6</accession>
<sequence length="387" mass="41794">MDTSWPHLPIRRKPTLQLDADDTPMGMNMNVVLTGKETVVLEDRPIPEIGPNDVLVKVMSTGICGTDLTYYLKGGVGSRVIHKPLVLGHESSGIVYKCGKNVTDVLPGDRVAMEPALPCRTCRFCRAGQFNYCARDKYFATPPTDGSLCQWYALPSVNAVKIPNNLSWEEAGCIQPLAIAVQIARRAGSLTHKSVAVFGCGPLGLLCMAVAKACGASKVIAFDIDQGRIDFAKKYAATDGFVSPRRPQNLETTIMEWNDKVSHDMLVELGVDGGLDVVLECSGAEPALQLGISLLRPGGTFVAAGMGAPMTSFPTLEMAAKELDIRGSLRYTTGCFEDGIDLLERGLVNLKPLISKTYPLSKTEDAFKARKVAQGTSEIKIVIMNQE</sequence>
<dbReference type="PANTHER" id="PTHR43161:SF9">
    <property type="entry name" value="SORBITOL DEHYDROGENASE"/>
    <property type="match status" value="1"/>
</dbReference>
<comment type="cofactor">
    <cofactor evidence="1 7">
        <name>Zn(2+)</name>
        <dbReference type="ChEBI" id="CHEBI:29105"/>
    </cofactor>
</comment>
<evidence type="ECO:0000256" key="2">
    <source>
        <dbReference type="ARBA" id="ARBA00008072"/>
    </source>
</evidence>
<dbReference type="PROSITE" id="PS00059">
    <property type="entry name" value="ADH_ZINC"/>
    <property type="match status" value="1"/>
</dbReference>
<dbReference type="GO" id="GO:0006062">
    <property type="term" value="P:sorbitol catabolic process"/>
    <property type="evidence" value="ECO:0007669"/>
    <property type="project" value="TreeGrafter"/>
</dbReference>
<dbReference type="InterPro" id="IPR013149">
    <property type="entry name" value="ADH-like_C"/>
</dbReference>
<dbReference type="Gene3D" id="3.90.180.10">
    <property type="entry name" value="Medium-chain alcohol dehydrogenases, catalytic domain"/>
    <property type="match status" value="1"/>
</dbReference>
<evidence type="ECO:0000313" key="9">
    <source>
        <dbReference type="EMBL" id="RSH79693.1"/>
    </source>
</evidence>
<evidence type="ECO:0000256" key="3">
    <source>
        <dbReference type="ARBA" id="ARBA00022723"/>
    </source>
</evidence>
<organism evidence="9 10">
    <name type="scientific">Apiotrichum porosum</name>
    <dbReference type="NCBI Taxonomy" id="105984"/>
    <lineage>
        <taxon>Eukaryota</taxon>
        <taxon>Fungi</taxon>
        <taxon>Dikarya</taxon>
        <taxon>Basidiomycota</taxon>
        <taxon>Agaricomycotina</taxon>
        <taxon>Tremellomycetes</taxon>
        <taxon>Trichosporonales</taxon>
        <taxon>Trichosporonaceae</taxon>
        <taxon>Apiotrichum</taxon>
    </lineage>
</organism>
<comment type="caution">
    <text evidence="9">The sequence shown here is derived from an EMBL/GenBank/DDBJ whole genome shotgun (WGS) entry which is preliminary data.</text>
</comment>
<comment type="similarity">
    <text evidence="2 7">Belongs to the zinc-containing alcohol dehydrogenase family.</text>
</comment>
<dbReference type="InterPro" id="IPR013154">
    <property type="entry name" value="ADH-like_N"/>
</dbReference>
<dbReference type="EMBL" id="RSCE01000009">
    <property type="protein sequence ID" value="RSH79693.1"/>
    <property type="molecule type" value="Genomic_DNA"/>
</dbReference>
<keyword evidence="10" id="KW-1185">Reference proteome</keyword>
<dbReference type="InterPro" id="IPR045306">
    <property type="entry name" value="SDH-like"/>
</dbReference>
<dbReference type="SMART" id="SM00829">
    <property type="entry name" value="PKS_ER"/>
    <property type="match status" value="1"/>
</dbReference>
<dbReference type="Pfam" id="PF00107">
    <property type="entry name" value="ADH_zinc_N"/>
    <property type="match status" value="1"/>
</dbReference>
<evidence type="ECO:0000256" key="4">
    <source>
        <dbReference type="ARBA" id="ARBA00022833"/>
    </source>
</evidence>
<dbReference type="InterPro" id="IPR011032">
    <property type="entry name" value="GroES-like_sf"/>
</dbReference>
<evidence type="ECO:0000256" key="1">
    <source>
        <dbReference type="ARBA" id="ARBA00001947"/>
    </source>
</evidence>
<dbReference type="GO" id="GO:0008270">
    <property type="term" value="F:zinc ion binding"/>
    <property type="evidence" value="ECO:0007669"/>
    <property type="project" value="InterPro"/>
</dbReference>
<feature type="domain" description="Enoyl reductase (ER)" evidence="8">
    <location>
        <begin position="35"/>
        <end position="383"/>
    </location>
</feature>
<dbReference type="InterPro" id="IPR002328">
    <property type="entry name" value="ADH_Zn_CS"/>
</dbReference>
<evidence type="ECO:0000256" key="6">
    <source>
        <dbReference type="ARBA" id="ARBA00023027"/>
    </source>
</evidence>
<protein>
    <recommendedName>
        <fullName evidence="8">Enoyl reductase (ER) domain-containing protein</fullName>
    </recommendedName>
</protein>
<name>A0A427XLK6_9TREE</name>
<evidence type="ECO:0000313" key="10">
    <source>
        <dbReference type="Proteomes" id="UP000279236"/>
    </source>
</evidence>
<keyword evidence="3 7" id="KW-0479">Metal-binding</keyword>
<evidence type="ECO:0000259" key="8">
    <source>
        <dbReference type="SMART" id="SM00829"/>
    </source>
</evidence>
<dbReference type="Pfam" id="PF08240">
    <property type="entry name" value="ADH_N"/>
    <property type="match status" value="1"/>
</dbReference>
<evidence type="ECO:0000256" key="7">
    <source>
        <dbReference type="RuleBase" id="RU361277"/>
    </source>
</evidence>
<keyword evidence="4 7" id="KW-0862">Zinc</keyword>
<dbReference type="AlphaFoldDB" id="A0A427XLK6"/>
<dbReference type="Gene3D" id="3.40.50.720">
    <property type="entry name" value="NAD(P)-binding Rossmann-like Domain"/>
    <property type="match status" value="1"/>
</dbReference>
<dbReference type="InterPro" id="IPR020843">
    <property type="entry name" value="ER"/>
</dbReference>
<evidence type="ECO:0000256" key="5">
    <source>
        <dbReference type="ARBA" id="ARBA00023002"/>
    </source>
</evidence>
<keyword evidence="6" id="KW-0520">NAD</keyword>
<dbReference type="RefSeq" id="XP_028474802.1">
    <property type="nucleotide sequence ID" value="XM_028624634.1"/>
</dbReference>
<gene>
    <name evidence="9" type="ORF">EHS24_009345</name>
</gene>
<proteinExistence type="inferred from homology"/>
<dbReference type="PANTHER" id="PTHR43161">
    <property type="entry name" value="SORBITOL DEHYDROGENASE"/>
    <property type="match status" value="1"/>
</dbReference>
<reference evidence="9 10" key="1">
    <citation type="submission" date="2018-11" db="EMBL/GenBank/DDBJ databases">
        <title>Genome sequence of Apiotrichum porosum DSM 27194.</title>
        <authorList>
            <person name="Aliyu H."/>
            <person name="Gorte O."/>
            <person name="Ochsenreither K."/>
        </authorList>
    </citation>
    <scope>NUCLEOTIDE SEQUENCE [LARGE SCALE GENOMIC DNA]</scope>
    <source>
        <strain evidence="9 10">DSM 27194</strain>
    </source>
</reference>
<dbReference type="InterPro" id="IPR036291">
    <property type="entry name" value="NAD(P)-bd_dom_sf"/>
</dbReference>
<keyword evidence="5" id="KW-0560">Oxidoreductase</keyword>
<dbReference type="OrthoDB" id="1879366at2759"/>